<feature type="compositionally biased region" description="Basic and acidic residues" evidence="6">
    <location>
        <begin position="151"/>
        <end position="181"/>
    </location>
</feature>
<dbReference type="PANTHER" id="PTHR15240">
    <property type="entry name" value="CAVIN"/>
    <property type="match status" value="1"/>
</dbReference>
<sequence>MFFTSTSLTGCTDNPKQHSLICATFPAPELLFWSAEAASLPRSLSPPPVLEDLQLMVETLSGASPWLPSLLPHYSSHCMIVTRREEEGRGEENEIPASVFVKEPVPYPRDVEEEQPLSPPVDVNRSQEEALQTINLSSDEELGPEDEDEEFKAGQEAGERLEKSRAEKIKRSSLKKVDSLKKAFSRQNIEKKMNKIGTKIVSQEKREKIKKSFTPNHQKSPTAKSSSFKVSPLTFNVKKVRDGEGSPQPGASPNSATATVELAPLSSPDEDLPFTEVHTQLSPGLEEAKAVADALEREEELPSPSSSGLEAELSITEDGNPEYALSATLPQEDTQLMLSSTLQQPEPAEEKEEGEEAEAAGVMEEGKESPTVEIALDQAS</sequence>
<accession>A0A8T2PA16</accession>
<evidence type="ECO:0000256" key="4">
    <source>
        <dbReference type="ARBA" id="ARBA00022490"/>
    </source>
</evidence>
<dbReference type="GO" id="GO:0005901">
    <property type="term" value="C:caveola"/>
    <property type="evidence" value="ECO:0007669"/>
    <property type="project" value="UniProtKB-SubCell"/>
</dbReference>
<name>A0A8T2PA16_9TELE</name>
<feature type="region of interest" description="Disordered" evidence="6">
    <location>
        <begin position="195"/>
        <end position="380"/>
    </location>
</feature>
<evidence type="ECO:0000256" key="2">
    <source>
        <dbReference type="ARBA" id="ARBA00004496"/>
    </source>
</evidence>
<proteinExistence type="inferred from homology"/>
<comment type="caution">
    <text evidence="7">The sequence shown here is derived from an EMBL/GenBank/DDBJ whole genome shotgun (WGS) entry which is preliminary data.</text>
</comment>
<dbReference type="GO" id="GO:0005080">
    <property type="term" value="F:protein kinase C binding"/>
    <property type="evidence" value="ECO:0007669"/>
    <property type="project" value="TreeGrafter"/>
</dbReference>
<evidence type="ECO:0000313" key="7">
    <source>
        <dbReference type="EMBL" id="KAG9349385.1"/>
    </source>
</evidence>
<feature type="compositionally biased region" description="Polar residues" evidence="6">
    <location>
        <begin position="213"/>
        <end position="229"/>
    </location>
</feature>
<evidence type="ECO:0000256" key="3">
    <source>
        <dbReference type="ARBA" id="ARBA00008836"/>
    </source>
</evidence>
<feature type="compositionally biased region" description="Low complexity" evidence="6">
    <location>
        <begin position="302"/>
        <end position="314"/>
    </location>
</feature>
<evidence type="ECO:0000313" key="8">
    <source>
        <dbReference type="Proteomes" id="UP000824540"/>
    </source>
</evidence>
<dbReference type="InterPro" id="IPR026752">
    <property type="entry name" value="Cavin_fam"/>
</dbReference>
<comment type="similarity">
    <text evidence="3">Belongs to the CAVIN family.</text>
</comment>
<keyword evidence="5" id="KW-0472">Membrane</keyword>
<evidence type="ECO:0000256" key="6">
    <source>
        <dbReference type="SAM" id="MobiDB-lite"/>
    </source>
</evidence>
<feature type="region of interest" description="Disordered" evidence="6">
    <location>
        <begin position="86"/>
        <end position="181"/>
    </location>
</feature>
<evidence type="ECO:0000256" key="1">
    <source>
        <dbReference type="ARBA" id="ARBA00004345"/>
    </source>
</evidence>
<dbReference type="PANTHER" id="PTHR15240:SF1">
    <property type="entry name" value="CAVEOLAE-ASSOCIATED PROTEIN 2"/>
    <property type="match status" value="1"/>
</dbReference>
<dbReference type="Proteomes" id="UP000824540">
    <property type="component" value="Unassembled WGS sequence"/>
</dbReference>
<comment type="subcellular location">
    <subcellularLocation>
        <location evidence="2">Cytoplasm</location>
    </subcellularLocation>
    <subcellularLocation>
        <location evidence="1">Membrane</location>
        <location evidence="1">Caveola</location>
    </subcellularLocation>
</comment>
<keyword evidence="4" id="KW-0963">Cytoplasm</keyword>
<feature type="compositionally biased region" description="Acidic residues" evidence="6">
    <location>
        <begin position="138"/>
        <end position="150"/>
    </location>
</feature>
<evidence type="ECO:0000256" key="5">
    <source>
        <dbReference type="ARBA" id="ARBA00023136"/>
    </source>
</evidence>
<reference evidence="7" key="1">
    <citation type="thesis" date="2021" institute="BYU ScholarsArchive" country="Provo, UT, USA">
        <title>Applications of and Algorithms for Genome Assembly and Genomic Analyses with an Emphasis on Marine Teleosts.</title>
        <authorList>
            <person name="Pickett B.D."/>
        </authorList>
    </citation>
    <scope>NUCLEOTIDE SEQUENCE</scope>
    <source>
        <strain evidence="7">HI-2016</strain>
    </source>
</reference>
<protein>
    <submittedName>
        <fullName evidence="7">Uncharacterized protein</fullName>
    </submittedName>
</protein>
<organism evidence="7 8">
    <name type="scientific">Albula glossodonta</name>
    <name type="common">roundjaw bonefish</name>
    <dbReference type="NCBI Taxonomy" id="121402"/>
    <lineage>
        <taxon>Eukaryota</taxon>
        <taxon>Metazoa</taxon>
        <taxon>Chordata</taxon>
        <taxon>Craniata</taxon>
        <taxon>Vertebrata</taxon>
        <taxon>Euteleostomi</taxon>
        <taxon>Actinopterygii</taxon>
        <taxon>Neopterygii</taxon>
        <taxon>Teleostei</taxon>
        <taxon>Albuliformes</taxon>
        <taxon>Albulidae</taxon>
        <taxon>Albula</taxon>
    </lineage>
</organism>
<gene>
    <name evidence="7" type="ORF">JZ751_027828</name>
</gene>
<dbReference type="EMBL" id="JAFBMS010000009">
    <property type="protein sequence ID" value="KAG9349385.1"/>
    <property type="molecule type" value="Genomic_DNA"/>
</dbReference>
<feature type="compositionally biased region" description="Polar residues" evidence="6">
    <location>
        <begin position="328"/>
        <end position="344"/>
    </location>
</feature>
<feature type="compositionally biased region" description="Acidic residues" evidence="6">
    <location>
        <begin position="347"/>
        <end position="358"/>
    </location>
</feature>
<feature type="compositionally biased region" description="Polar residues" evidence="6">
    <location>
        <begin position="249"/>
        <end position="258"/>
    </location>
</feature>
<dbReference type="OrthoDB" id="8910748at2759"/>
<dbReference type="AlphaFoldDB" id="A0A8T2PA16"/>
<dbReference type="Pfam" id="PF15237">
    <property type="entry name" value="PTRF_SDPR"/>
    <property type="match status" value="1"/>
</dbReference>
<keyword evidence="8" id="KW-1185">Reference proteome</keyword>
<dbReference type="GO" id="GO:0005737">
    <property type="term" value="C:cytoplasm"/>
    <property type="evidence" value="ECO:0007669"/>
    <property type="project" value="UniProtKB-SubCell"/>
</dbReference>